<dbReference type="GO" id="GO:0045259">
    <property type="term" value="C:proton-transporting ATP synthase complex"/>
    <property type="evidence" value="ECO:0007669"/>
    <property type="project" value="UniProtKB-KW"/>
</dbReference>
<gene>
    <name evidence="12" type="ORF">RGQ29_020875</name>
</gene>
<reference evidence="12 13" key="1">
    <citation type="journal article" date="2023" name="G3 (Bethesda)">
        <title>A haplotype-resolved chromosome-scale genome for Quercus rubra L. provides insights into the genetics of adaptive traits for red oak species.</title>
        <authorList>
            <person name="Kapoor B."/>
            <person name="Jenkins J."/>
            <person name="Schmutz J."/>
            <person name="Zhebentyayeva T."/>
            <person name="Kuelheim C."/>
            <person name="Coggeshall M."/>
            <person name="Heim C."/>
            <person name="Lasky J.R."/>
            <person name="Leites L."/>
            <person name="Islam-Faridi N."/>
            <person name="Romero-Severson J."/>
            <person name="DeLeo V.L."/>
            <person name="Lucas S.M."/>
            <person name="Lazic D."/>
            <person name="Gailing O."/>
            <person name="Carlson J."/>
            <person name="Staton M."/>
        </authorList>
    </citation>
    <scope>NUCLEOTIDE SEQUENCE [LARGE SCALE GENOMIC DNA]</scope>
    <source>
        <strain evidence="12">Pseudo-F2</strain>
    </source>
</reference>
<dbReference type="InterPro" id="IPR045082">
    <property type="entry name" value="ATP_syn_F0_a_bact/chloroplast"/>
</dbReference>
<keyword evidence="9 11" id="KW-0472">Membrane</keyword>
<dbReference type="Gene3D" id="1.20.120.220">
    <property type="entry name" value="ATP synthase, F0 complex, subunit A"/>
    <property type="match status" value="1"/>
</dbReference>
<keyword evidence="7 11" id="KW-1133">Transmembrane helix</keyword>
<keyword evidence="4" id="KW-0138">CF(0)</keyword>
<dbReference type="PRINTS" id="PR00123">
    <property type="entry name" value="ATPASEA"/>
</dbReference>
<comment type="subcellular location">
    <subcellularLocation>
        <location evidence="1">Membrane</location>
        <topology evidence="1">Multi-pass membrane protein</topology>
    </subcellularLocation>
</comment>
<name>A0AAN7IQN7_QUERU</name>
<feature type="transmembrane region" description="Helical" evidence="11">
    <location>
        <begin position="81"/>
        <end position="99"/>
    </location>
</feature>
<evidence type="ECO:0000256" key="3">
    <source>
        <dbReference type="ARBA" id="ARBA00022448"/>
    </source>
</evidence>
<accession>A0AAN7IQN7</accession>
<keyword evidence="3" id="KW-0813">Transport</keyword>
<organism evidence="12 13">
    <name type="scientific">Quercus rubra</name>
    <name type="common">Northern red oak</name>
    <name type="synonym">Quercus borealis</name>
    <dbReference type="NCBI Taxonomy" id="3512"/>
    <lineage>
        <taxon>Eukaryota</taxon>
        <taxon>Viridiplantae</taxon>
        <taxon>Streptophyta</taxon>
        <taxon>Embryophyta</taxon>
        <taxon>Tracheophyta</taxon>
        <taxon>Spermatophyta</taxon>
        <taxon>Magnoliopsida</taxon>
        <taxon>eudicotyledons</taxon>
        <taxon>Gunneridae</taxon>
        <taxon>Pentapetalae</taxon>
        <taxon>rosids</taxon>
        <taxon>fabids</taxon>
        <taxon>Fagales</taxon>
        <taxon>Fagaceae</taxon>
        <taxon>Quercus</taxon>
    </lineage>
</organism>
<dbReference type="SUPFAM" id="SSF81336">
    <property type="entry name" value="F1F0 ATP synthase subunit A"/>
    <property type="match status" value="1"/>
</dbReference>
<evidence type="ECO:0000256" key="9">
    <source>
        <dbReference type="ARBA" id="ARBA00023136"/>
    </source>
</evidence>
<dbReference type="PANTHER" id="PTHR42823">
    <property type="entry name" value="ATP SYNTHASE SUBUNIT A, CHLOROPLASTIC"/>
    <property type="match status" value="1"/>
</dbReference>
<proteinExistence type="inferred from homology"/>
<dbReference type="GO" id="GO:0015078">
    <property type="term" value="F:proton transmembrane transporter activity"/>
    <property type="evidence" value="ECO:0007669"/>
    <property type="project" value="InterPro"/>
</dbReference>
<keyword evidence="6" id="KW-0375">Hydrogen ion transport</keyword>
<evidence type="ECO:0008006" key="14">
    <source>
        <dbReference type="Google" id="ProtNLM"/>
    </source>
</evidence>
<evidence type="ECO:0000256" key="11">
    <source>
        <dbReference type="SAM" id="Phobius"/>
    </source>
</evidence>
<evidence type="ECO:0000256" key="8">
    <source>
        <dbReference type="ARBA" id="ARBA00023065"/>
    </source>
</evidence>
<evidence type="ECO:0000256" key="10">
    <source>
        <dbReference type="ARBA" id="ARBA00023310"/>
    </source>
</evidence>
<protein>
    <recommendedName>
        <fullName evidence="14">ATP synthase CF0 subunit IV</fullName>
    </recommendedName>
</protein>
<dbReference type="InterPro" id="IPR000568">
    <property type="entry name" value="ATP_synth_F0_asu"/>
</dbReference>
<feature type="transmembrane region" description="Helical" evidence="11">
    <location>
        <begin position="171"/>
        <end position="195"/>
    </location>
</feature>
<evidence type="ECO:0000256" key="4">
    <source>
        <dbReference type="ARBA" id="ARBA00022547"/>
    </source>
</evidence>
<evidence type="ECO:0000313" key="13">
    <source>
        <dbReference type="Proteomes" id="UP001324115"/>
    </source>
</evidence>
<keyword evidence="5 11" id="KW-0812">Transmembrane</keyword>
<dbReference type="Proteomes" id="UP001324115">
    <property type="component" value="Unassembled WGS sequence"/>
</dbReference>
<evidence type="ECO:0000256" key="2">
    <source>
        <dbReference type="ARBA" id="ARBA00006810"/>
    </source>
</evidence>
<dbReference type="PANTHER" id="PTHR42823:SF3">
    <property type="entry name" value="ATP SYNTHASE SUBUNIT A, CHLOROPLASTIC"/>
    <property type="match status" value="1"/>
</dbReference>
<evidence type="ECO:0000313" key="12">
    <source>
        <dbReference type="EMBL" id="KAK4590498.1"/>
    </source>
</evidence>
<dbReference type="AlphaFoldDB" id="A0AAN7IQN7"/>
<dbReference type="GO" id="GO:0015986">
    <property type="term" value="P:proton motive force-driven ATP synthesis"/>
    <property type="evidence" value="ECO:0007669"/>
    <property type="project" value="InterPro"/>
</dbReference>
<keyword evidence="13" id="KW-1185">Reference proteome</keyword>
<evidence type="ECO:0000256" key="1">
    <source>
        <dbReference type="ARBA" id="ARBA00004141"/>
    </source>
</evidence>
<evidence type="ECO:0000256" key="6">
    <source>
        <dbReference type="ARBA" id="ARBA00022781"/>
    </source>
</evidence>
<feature type="transmembrane region" description="Helical" evidence="11">
    <location>
        <begin position="111"/>
        <end position="130"/>
    </location>
</feature>
<evidence type="ECO:0000256" key="5">
    <source>
        <dbReference type="ARBA" id="ARBA00022692"/>
    </source>
</evidence>
<evidence type="ECO:0000256" key="7">
    <source>
        <dbReference type="ARBA" id="ARBA00022989"/>
    </source>
</evidence>
<keyword evidence="8" id="KW-0406">Ion transport</keyword>
<keyword evidence="10" id="KW-0066">ATP synthesis</keyword>
<feature type="transmembrane region" description="Helical" evidence="11">
    <location>
        <begin position="35"/>
        <end position="60"/>
    </location>
</feature>
<dbReference type="EMBL" id="JAXUIC010000005">
    <property type="protein sequence ID" value="KAK4590498.1"/>
    <property type="molecule type" value="Genomic_DNA"/>
</dbReference>
<sequence>MNVLLCYINTLKGLYDISCVEVGQHFYWKIGGFQVHAQVIITSWVVIAILLGSAIIVNFFEYVLEFIRDVSKTQIGDKYGPWVPIIGTLFLFVFVSNWSITSGGISPTNDINTIVALALLTSVAYFYAGLSKKRLGYFGKYIQPTPILLPINILEDFTKPLSLSFRLFRNILAGELVVLVLVSLVPSVVPIPIILSLTQYMCISR</sequence>
<dbReference type="Pfam" id="PF00119">
    <property type="entry name" value="ATP-synt_A"/>
    <property type="match status" value="1"/>
</dbReference>
<comment type="caution">
    <text evidence="12">The sequence shown here is derived from an EMBL/GenBank/DDBJ whole genome shotgun (WGS) entry which is preliminary data.</text>
</comment>
<comment type="similarity">
    <text evidence="2">Belongs to the ATPase A chain family.</text>
</comment>
<dbReference type="InterPro" id="IPR035908">
    <property type="entry name" value="F0_ATP_A_sf"/>
</dbReference>